<gene>
    <name evidence="5" type="ORF">SPI_02392</name>
</gene>
<accession>A0A167XZ35</accession>
<dbReference type="GO" id="GO:0022857">
    <property type="term" value="F:transmembrane transporter activity"/>
    <property type="evidence" value="ECO:0007669"/>
    <property type="project" value="InterPro"/>
</dbReference>
<feature type="compositionally biased region" description="Basic and acidic residues" evidence="2">
    <location>
        <begin position="149"/>
        <end position="159"/>
    </location>
</feature>
<proteinExistence type="inferred from homology"/>
<feature type="region of interest" description="Disordered" evidence="2">
    <location>
        <begin position="862"/>
        <end position="944"/>
    </location>
</feature>
<evidence type="ECO:0000313" key="6">
    <source>
        <dbReference type="Proteomes" id="UP000076874"/>
    </source>
</evidence>
<dbReference type="PANTHER" id="PTHR31082">
    <property type="entry name" value="PHEROMONE-REGULATED MEMBRANE PROTEIN 10"/>
    <property type="match status" value="1"/>
</dbReference>
<feature type="transmembrane region" description="Helical" evidence="3">
    <location>
        <begin position="660"/>
        <end position="678"/>
    </location>
</feature>
<feature type="transmembrane region" description="Helical" evidence="3">
    <location>
        <begin position="728"/>
        <end position="747"/>
    </location>
</feature>
<protein>
    <submittedName>
        <fullName evidence="5">DUF1212 domain containing protein</fullName>
    </submittedName>
</protein>
<dbReference type="Proteomes" id="UP000076874">
    <property type="component" value="Unassembled WGS sequence"/>
</dbReference>
<feature type="region of interest" description="Disordered" evidence="2">
    <location>
        <begin position="1"/>
        <end position="228"/>
    </location>
</feature>
<keyword evidence="3" id="KW-0472">Membrane</keyword>
<feature type="region of interest" description="Disordered" evidence="2">
    <location>
        <begin position="316"/>
        <end position="401"/>
    </location>
</feature>
<feature type="transmembrane region" description="Helical" evidence="3">
    <location>
        <begin position="953"/>
        <end position="971"/>
    </location>
</feature>
<feature type="compositionally biased region" description="Polar residues" evidence="2">
    <location>
        <begin position="332"/>
        <end position="346"/>
    </location>
</feature>
<evidence type="ECO:0000256" key="3">
    <source>
        <dbReference type="SAM" id="Phobius"/>
    </source>
</evidence>
<keyword evidence="3" id="KW-1133">Transmembrane helix</keyword>
<feature type="compositionally biased region" description="Basic and acidic residues" evidence="2">
    <location>
        <begin position="912"/>
        <end position="921"/>
    </location>
</feature>
<sequence>MTSTNSSVPSFDGAGSPPPSKGKEKKRVGFTEGRDTPSHEQPVSQPGSASGSRTGPGIDPHDFDEQSHDGIDHDELTRALSRILQDEAQDGSRPGIRFSPAPTFAVASASAPVTAPSASPRASQRQSVTPPAPPYFPPARQEQQQQSEKAAKERADRLAESVGRAYASPDAARGRSPEGSPAADLEALAADSGRARRRSSIFRFRRPEDDENGSDRNDERDRDDSPGLEHARTTALHLVQSHAMGTIPETPVLARTAPEGNGFHYDASLANTTAGRSGYSTPTAMFDHDVREYVPPPSKYQNGILASLLRLYNQNNNAGNAPSTSNSAANSEQSTPIGTPSSSRATSPGPGDGSMTPKRRSGLFTWKNGKHPHEHSSPDLPSQSPKTEGGRPWSVWHPNHRHTGSTTSLSAGLLGTSSIFAAAGSADIGQAVTERVKRERPPLKRNRHSGNLFGVVPSSKSQDGSGSGGGGEGDQRRRRRKRREEEQMRITVHIANVLSRHRYLTTLCRALMMYGAPTHRLEDYLRMSARVLEIEAQFLYIPGCMLVSFDDSSTHTAEVKLVRAPQGVDLGKLSDVHVLYKEVIHDLISVDEATTRLHTVITRKPKYKIWLRVFVYGLASVCVAPFAFGGRFIDLPIAFVLGCIVGLLALVAAPSNAMYANVFEISAAVITSFLARAAGSIAGGRIFCFAALAQSSIALILPGYMVLCSSLELQSQNIVAGSVRMVYAMIYTLFLGYGITIGTAVYGAIDKSSVSDTTCSNSLTRPWYFLFVPLFTICLCIINQAKWRQIPIMVVISVAGFAVNTYASSYFSRNAQLPNTLGALCVGVLANLYARTSRYFELYFMKMWAQYGQPCVHSIRHRRQQWRGSGGRRSRRGRSSRMRGDVTDGLGVGTGTDSDEYLNLPPYRKRSTSRDAEEGHANSRSNNTHPPTAAEADAAAAEAERKAPGSTEVIGYGLAAAAMLPAIFVQVPSGLAVNGSLLSGINAANELTGNTTSSAAASSGSNVNSVAFTVLLSVIQVAIGITVGLFLSALIVYPLGKRRSALFSF</sequence>
<feature type="compositionally biased region" description="Basic and acidic residues" evidence="2">
    <location>
        <begin position="27"/>
        <end position="38"/>
    </location>
</feature>
<evidence type="ECO:0000256" key="1">
    <source>
        <dbReference type="ARBA" id="ARBA00034125"/>
    </source>
</evidence>
<comment type="similarity">
    <text evidence="1">Belongs to the ThrE exporter (TC 2.A.79) family.</text>
</comment>
<feature type="compositionally biased region" description="Polar residues" evidence="2">
    <location>
        <begin position="39"/>
        <end position="53"/>
    </location>
</feature>
<organism evidence="5 6">
    <name type="scientific">Niveomyces insectorum RCEF 264</name>
    <dbReference type="NCBI Taxonomy" id="1081102"/>
    <lineage>
        <taxon>Eukaryota</taxon>
        <taxon>Fungi</taxon>
        <taxon>Dikarya</taxon>
        <taxon>Ascomycota</taxon>
        <taxon>Pezizomycotina</taxon>
        <taxon>Sordariomycetes</taxon>
        <taxon>Hypocreomycetidae</taxon>
        <taxon>Hypocreales</taxon>
        <taxon>Cordycipitaceae</taxon>
        <taxon>Niveomyces</taxon>
    </lineage>
</organism>
<feature type="region of interest" description="Disordered" evidence="2">
    <location>
        <begin position="434"/>
        <end position="486"/>
    </location>
</feature>
<dbReference type="InterPro" id="IPR051361">
    <property type="entry name" value="ThrE/Ser_Exporter"/>
</dbReference>
<feature type="compositionally biased region" description="Low complexity" evidence="2">
    <location>
        <begin position="138"/>
        <end position="148"/>
    </location>
</feature>
<dbReference type="InterPro" id="IPR010619">
    <property type="entry name" value="ThrE-like_N"/>
</dbReference>
<feature type="compositionally biased region" description="Basic and acidic residues" evidence="2">
    <location>
        <begin position="59"/>
        <end position="77"/>
    </location>
</feature>
<feature type="compositionally biased region" description="Basic residues" evidence="2">
    <location>
        <begin position="195"/>
        <end position="204"/>
    </location>
</feature>
<evidence type="ECO:0000256" key="2">
    <source>
        <dbReference type="SAM" id="MobiDB-lite"/>
    </source>
</evidence>
<feature type="compositionally biased region" description="Basic and acidic residues" evidence="2">
    <location>
        <begin position="205"/>
        <end position="228"/>
    </location>
</feature>
<dbReference type="AlphaFoldDB" id="A0A167XZ35"/>
<evidence type="ECO:0000313" key="5">
    <source>
        <dbReference type="EMBL" id="OAA65605.1"/>
    </source>
</evidence>
<feature type="transmembrane region" description="Helical" evidence="3">
    <location>
        <begin position="609"/>
        <end position="629"/>
    </location>
</feature>
<name>A0A167XZ35_9HYPO</name>
<comment type="caution">
    <text evidence="5">The sequence shown here is derived from an EMBL/GenBank/DDBJ whole genome shotgun (WGS) entry which is preliminary data.</text>
</comment>
<feature type="transmembrane region" description="Helical" evidence="3">
    <location>
        <begin position="1010"/>
        <end position="1037"/>
    </location>
</feature>
<feature type="domain" description="Threonine/serine exporter-like N-terminal" evidence="4">
    <location>
        <begin position="503"/>
        <end position="745"/>
    </location>
</feature>
<feature type="compositionally biased region" description="Basic residues" evidence="2">
    <location>
        <begin position="862"/>
        <end position="881"/>
    </location>
</feature>
<keyword evidence="3" id="KW-0812">Transmembrane</keyword>
<reference evidence="5 6" key="1">
    <citation type="journal article" date="2016" name="Genome Biol. Evol.">
        <title>Divergent and convergent evolution of fungal pathogenicity.</title>
        <authorList>
            <person name="Shang Y."/>
            <person name="Xiao G."/>
            <person name="Zheng P."/>
            <person name="Cen K."/>
            <person name="Zhan S."/>
            <person name="Wang C."/>
        </authorList>
    </citation>
    <scope>NUCLEOTIDE SEQUENCE [LARGE SCALE GENOMIC DNA]</scope>
    <source>
        <strain evidence="5 6">RCEF 264</strain>
    </source>
</reference>
<keyword evidence="6" id="KW-1185">Reference proteome</keyword>
<feature type="compositionally biased region" description="Low complexity" evidence="2">
    <location>
        <begin position="316"/>
        <end position="331"/>
    </location>
</feature>
<feature type="transmembrane region" description="Helical" evidence="3">
    <location>
        <begin position="684"/>
        <end position="707"/>
    </location>
</feature>
<feature type="transmembrane region" description="Helical" evidence="3">
    <location>
        <begin position="635"/>
        <end position="653"/>
    </location>
</feature>
<feature type="transmembrane region" description="Helical" evidence="3">
    <location>
        <begin position="792"/>
        <end position="811"/>
    </location>
</feature>
<dbReference type="PANTHER" id="PTHR31082:SF4">
    <property type="entry name" value="PHEROMONE-REGULATED MEMBRANE PROTEIN 10"/>
    <property type="match status" value="1"/>
</dbReference>
<dbReference type="Pfam" id="PF06738">
    <property type="entry name" value="ThrE"/>
    <property type="match status" value="1"/>
</dbReference>
<dbReference type="OrthoDB" id="413008at2759"/>
<feature type="transmembrane region" description="Helical" evidence="3">
    <location>
        <begin position="767"/>
        <end position="785"/>
    </location>
</feature>
<evidence type="ECO:0000259" key="4">
    <source>
        <dbReference type="Pfam" id="PF06738"/>
    </source>
</evidence>
<feature type="compositionally biased region" description="Low complexity" evidence="2">
    <location>
        <begin position="98"/>
        <end position="120"/>
    </location>
</feature>
<dbReference type="EMBL" id="AZHD01000003">
    <property type="protein sequence ID" value="OAA65605.1"/>
    <property type="molecule type" value="Genomic_DNA"/>
</dbReference>